<sequence>MKKGKIFVMGLPLKVSFYFFKKLNFRFCWLYTIFAYEYLVPAIFLVNKLPTFFKVKKKVKA</sequence>
<reference evidence="2 3" key="1">
    <citation type="journal article" date="2013" name="Proc. Natl. Acad. Sci. U.S.A.">
        <title>Genome of an arbuscular mycorrhizal fungus provides insight into the oldest plant symbiosis.</title>
        <authorList>
            <person name="Tisserant E."/>
            <person name="Malbreil M."/>
            <person name="Kuo A."/>
            <person name="Kohler A."/>
            <person name="Symeonidi A."/>
            <person name="Balestrini R."/>
            <person name="Charron P."/>
            <person name="Duensing N."/>
            <person name="Frei Dit Frey N."/>
            <person name="Gianinazzi-Pearson V."/>
            <person name="Gilbert L.B."/>
            <person name="Handa Y."/>
            <person name="Herr J.R."/>
            <person name="Hijri M."/>
            <person name="Koul R."/>
            <person name="Kawaguchi M."/>
            <person name="Krajinski F."/>
            <person name="Lammers P.J."/>
            <person name="Masclaux F.G."/>
            <person name="Murat C."/>
            <person name="Morin E."/>
            <person name="Ndikumana S."/>
            <person name="Pagni M."/>
            <person name="Petitpierre D."/>
            <person name="Requena N."/>
            <person name="Rosikiewicz P."/>
            <person name="Riley R."/>
            <person name="Saito K."/>
            <person name="San Clemente H."/>
            <person name="Shapiro H."/>
            <person name="van Tuinen D."/>
            <person name="Becard G."/>
            <person name="Bonfante P."/>
            <person name="Paszkowski U."/>
            <person name="Shachar-Hill Y.Y."/>
            <person name="Tuskan G.A."/>
            <person name="Young P.W."/>
            <person name="Sanders I.R."/>
            <person name="Henrissat B."/>
            <person name="Rensing S.A."/>
            <person name="Grigoriev I.V."/>
            <person name="Corradi N."/>
            <person name="Roux C."/>
            <person name="Martin F."/>
        </authorList>
    </citation>
    <scope>NUCLEOTIDE SEQUENCE [LARGE SCALE GENOMIC DNA]</scope>
    <source>
        <strain evidence="2 3">DAOM 197198</strain>
    </source>
</reference>
<organism evidence="2 3">
    <name type="scientific">Rhizophagus irregularis (strain DAOM 181602 / DAOM 197198 / MUCL 43194)</name>
    <name type="common">Arbuscular mycorrhizal fungus</name>
    <name type="synonym">Glomus intraradices</name>
    <dbReference type="NCBI Taxonomy" id="747089"/>
    <lineage>
        <taxon>Eukaryota</taxon>
        <taxon>Fungi</taxon>
        <taxon>Fungi incertae sedis</taxon>
        <taxon>Mucoromycota</taxon>
        <taxon>Glomeromycotina</taxon>
        <taxon>Glomeromycetes</taxon>
        <taxon>Glomerales</taxon>
        <taxon>Glomeraceae</taxon>
        <taxon>Rhizophagus</taxon>
    </lineage>
</organism>
<protein>
    <submittedName>
        <fullName evidence="2">Uncharacterized protein</fullName>
    </submittedName>
</protein>
<evidence type="ECO:0000256" key="1">
    <source>
        <dbReference type="SAM" id="Phobius"/>
    </source>
</evidence>
<dbReference type="Proteomes" id="UP000018888">
    <property type="component" value="Unassembled WGS sequence"/>
</dbReference>
<proteinExistence type="predicted"/>
<evidence type="ECO:0000313" key="3">
    <source>
        <dbReference type="Proteomes" id="UP000018888"/>
    </source>
</evidence>
<dbReference type="AlphaFoldDB" id="A0A2P4Q222"/>
<name>A0A2P4Q222_RHIID</name>
<feature type="transmembrane region" description="Helical" evidence="1">
    <location>
        <begin position="27"/>
        <end position="46"/>
    </location>
</feature>
<keyword evidence="1" id="KW-0472">Membrane</keyword>
<dbReference type="EMBL" id="AUPC02000105">
    <property type="protein sequence ID" value="POG71707.1"/>
    <property type="molecule type" value="Genomic_DNA"/>
</dbReference>
<reference evidence="2 3" key="2">
    <citation type="journal article" date="2018" name="New Phytol.">
        <title>High intraspecific genome diversity in the model arbuscular mycorrhizal symbiont Rhizophagus irregularis.</title>
        <authorList>
            <person name="Chen E.C.H."/>
            <person name="Morin E."/>
            <person name="Beaudet D."/>
            <person name="Noel J."/>
            <person name="Yildirir G."/>
            <person name="Ndikumana S."/>
            <person name="Charron P."/>
            <person name="St-Onge C."/>
            <person name="Giorgi J."/>
            <person name="Kruger M."/>
            <person name="Marton T."/>
            <person name="Ropars J."/>
            <person name="Grigoriev I.V."/>
            <person name="Hainaut M."/>
            <person name="Henrissat B."/>
            <person name="Roux C."/>
            <person name="Martin F."/>
            <person name="Corradi N."/>
        </authorList>
    </citation>
    <scope>NUCLEOTIDE SEQUENCE [LARGE SCALE GENOMIC DNA]</scope>
    <source>
        <strain evidence="2 3">DAOM 197198</strain>
    </source>
</reference>
<keyword evidence="1" id="KW-1133">Transmembrane helix</keyword>
<keyword evidence="3" id="KW-1185">Reference proteome</keyword>
<comment type="caution">
    <text evidence="2">The sequence shown here is derived from an EMBL/GenBank/DDBJ whole genome shotgun (WGS) entry which is preliminary data.</text>
</comment>
<accession>A0A2P4Q222</accession>
<gene>
    <name evidence="2" type="ORF">GLOIN_2v1603363</name>
</gene>
<evidence type="ECO:0000313" key="2">
    <source>
        <dbReference type="EMBL" id="POG71707.1"/>
    </source>
</evidence>
<keyword evidence="1" id="KW-0812">Transmembrane</keyword>